<proteinExistence type="predicted"/>
<dbReference type="EMBL" id="QDDL01000004">
    <property type="protein sequence ID" value="PVZ68945.1"/>
    <property type="molecule type" value="Genomic_DNA"/>
</dbReference>
<dbReference type="OrthoDB" id="5421259at2"/>
<comment type="caution">
    <text evidence="1">The sequence shown here is derived from an EMBL/GenBank/DDBJ whole genome shotgun (WGS) entry which is preliminary data.</text>
</comment>
<keyword evidence="2" id="KW-1185">Reference proteome</keyword>
<dbReference type="AlphaFoldDB" id="A0A2V1GTE6"/>
<evidence type="ECO:0000313" key="2">
    <source>
        <dbReference type="Proteomes" id="UP000244906"/>
    </source>
</evidence>
<gene>
    <name evidence="1" type="ORF">DC094_11915</name>
</gene>
<accession>A0A2V1GTE6</accession>
<dbReference type="Proteomes" id="UP000244906">
    <property type="component" value="Unassembled WGS sequence"/>
</dbReference>
<evidence type="ECO:0000313" key="1">
    <source>
        <dbReference type="EMBL" id="PVZ68945.1"/>
    </source>
</evidence>
<name>A0A2V1GTE6_9GAMM</name>
<reference evidence="1 2" key="1">
    <citation type="submission" date="2018-04" db="EMBL/GenBank/DDBJ databases">
        <title>Thalassorhabdus spongiae gen. nov., sp. nov., isolated from a marine sponge in South-West Iceland.</title>
        <authorList>
            <person name="Knobloch S."/>
            <person name="Daussin A."/>
            <person name="Johannsson R."/>
            <person name="Marteinsson V.T."/>
        </authorList>
    </citation>
    <scope>NUCLEOTIDE SEQUENCE [LARGE SCALE GENOMIC DNA]</scope>
    <source>
        <strain evidence="1 2">Hp12</strain>
    </source>
</reference>
<sequence length="198" mass="22323">MIIQCVIYGARLLEKTEGQLTCQNPKCSEHFKRHLVYDKGMENSFQVTIPHHHSEMTEPGEDRIERYQQHLKVIIDQGILDYSRLEPDNTEVIDDDPAIETDGFLTDAFIELCTLCKGSCCSGAADHAHLKAQTISNLIMQQQDGALTRQQIFDLYLEKIPELSITNSCINHTNKGCALPSDLRSAVCNSYFCQGCNQ</sequence>
<protein>
    <submittedName>
        <fullName evidence="1">Uncharacterized protein</fullName>
    </submittedName>
</protein>
<dbReference type="RefSeq" id="WP_116687329.1">
    <property type="nucleotide sequence ID" value="NZ_CAWNYD010000004.1"/>
</dbReference>
<organism evidence="1 2">
    <name type="scientific">Pelagibaculum spongiae</name>
    <dbReference type="NCBI Taxonomy" id="2080658"/>
    <lineage>
        <taxon>Bacteria</taxon>
        <taxon>Pseudomonadati</taxon>
        <taxon>Pseudomonadota</taxon>
        <taxon>Gammaproteobacteria</taxon>
        <taxon>Oceanospirillales</taxon>
        <taxon>Pelagibaculum</taxon>
    </lineage>
</organism>